<dbReference type="PROSITE" id="PS00232">
    <property type="entry name" value="CADHERIN_1"/>
    <property type="match status" value="1"/>
</dbReference>
<dbReference type="GO" id="GO:0016020">
    <property type="term" value="C:membrane"/>
    <property type="evidence" value="ECO:0007669"/>
    <property type="project" value="UniProtKB-SubCell"/>
</dbReference>
<feature type="non-terminal residue" evidence="10">
    <location>
        <position position="135"/>
    </location>
</feature>
<keyword evidence="4 8" id="KW-0106">Calcium</keyword>
<gene>
    <name evidence="10" type="ORF">ACJMK2_030701</name>
</gene>
<evidence type="ECO:0000313" key="10">
    <source>
        <dbReference type="EMBL" id="KAL3878338.1"/>
    </source>
</evidence>
<keyword evidence="6" id="KW-0472">Membrane</keyword>
<evidence type="ECO:0000256" key="4">
    <source>
        <dbReference type="ARBA" id="ARBA00022837"/>
    </source>
</evidence>
<feature type="domain" description="Cadherin" evidence="9">
    <location>
        <begin position="46"/>
        <end position="135"/>
    </location>
</feature>
<dbReference type="CDD" id="cd11304">
    <property type="entry name" value="Cadherin_repeat"/>
    <property type="match status" value="2"/>
</dbReference>
<name>A0ABD3X0H8_SINWO</name>
<sequence>YFDREKKSSYSFDVIASDAGLYDRRTEKVRVDITIGDINDNAPVFKEVPYTRNVSQGTSSGQLVLTVRADDKDDGFNGKVAYSISPDTAQKTLDFFTIDPSGNIKTTQSLGANAVGYHHLKIIARDQGNIPLSST</sequence>
<evidence type="ECO:0000256" key="5">
    <source>
        <dbReference type="ARBA" id="ARBA00022989"/>
    </source>
</evidence>
<dbReference type="AlphaFoldDB" id="A0ABD3X0H8"/>
<feature type="non-terminal residue" evidence="10">
    <location>
        <position position="1"/>
    </location>
</feature>
<protein>
    <recommendedName>
        <fullName evidence="9">Cadherin domain-containing protein</fullName>
    </recommendedName>
</protein>
<dbReference type="InterPro" id="IPR050174">
    <property type="entry name" value="Protocadherin/Cadherin-CA"/>
</dbReference>
<dbReference type="SUPFAM" id="SSF49313">
    <property type="entry name" value="Cadherin-like"/>
    <property type="match status" value="2"/>
</dbReference>
<organism evidence="10 11">
    <name type="scientific">Sinanodonta woodiana</name>
    <name type="common">Chinese pond mussel</name>
    <name type="synonym">Anodonta woodiana</name>
    <dbReference type="NCBI Taxonomy" id="1069815"/>
    <lineage>
        <taxon>Eukaryota</taxon>
        <taxon>Metazoa</taxon>
        <taxon>Spiralia</taxon>
        <taxon>Lophotrochozoa</taxon>
        <taxon>Mollusca</taxon>
        <taxon>Bivalvia</taxon>
        <taxon>Autobranchia</taxon>
        <taxon>Heteroconchia</taxon>
        <taxon>Palaeoheterodonta</taxon>
        <taxon>Unionida</taxon>
        <taxon>Unionoidea</taxon>
        <taxon>Unionidae</taxon>
        <taxon>Unioninae</taxon>
        <taxon>Sinanodonta</taxon>
    </lineage>
</organism>
<keyword evidence="11" id="KW-1185">Reference proteome</keyword>
<dbReference type="InterPro" id="IPR015919">
    <property type="entry name" value="Cadherin-like_sf"/>
</dbReference>
<proteinExistence type="predicted"/>
<dbReference type="InterPro" id="IPR020894">
    <property type="entry name" value="Cadherin_CS"/>
</dbReference>
<dbReference type="Pfam" id="PF00028">
    <property type="entry name" value="Cadherin"/>
    <property type="match status" value="1"/>
</dbReference>
<dbReference type="EMBL" id="JBJQND010000004">
    <property type="protein sequence ID" value="KAL3878338.1"/>
    <property type="molecule type" value="Genomic_DNA"/>
</dbReference>
<reference evidence="10 11" key="1">
    <citation type="submission" date="2024-11" db="EMBL/GenBank/DDBJ databases">
        <title>Chromosome-level genome assembly of the freshwater bivalve Anodonta woodiana.</title>
        <authorList>
            <person name="Chen X."/>
        </authorList>
    </citation>
    <scope>NUCLEOTIDE SEQUENCE [LARGE SCALE GENOMIC DNA]</scope>
    <source>
        <strain evidence="10">MN2024</strain>
        <tissue evidence="10">Gills</tissue>
    </source>
</reference>
<feature type="domain" description="Cadherin" evidence="9">
    <location>
        <begin position="2"/>
        <end position="45"/>
    </location>
</feature>
<accession>A0ABD3X0H8</accession>
<evidence type="ECO:0000256" key="8">
    <source>
        <dbReference type="PROSITE-ProRule" id="PRU00043"/>
    </source>
</evidence>
<evidence type="ECO:0000256" key="1">
    <source>
        <dbReference type="ARBA" id="ARBA00004167"/>
    </source>
</evidence>
<keyword evidence="3" id="KW-0677">Repeat</keyword>
<dbReference type="PANTHER" id="PTHR24028:SF328">
    <property type="entry name" value="CADHERIN-3"/>
    <property type="match status" value="1"/>
</dbReference>
<dbReference type="PANTHER" id="PTHR24028">
    <property type="entry name" value="CADHERIN-87A"/>
    <property type="match status" value="1"/>
</dbReference>
<dbReference type="Gene3D" id="2.60.40.60">
    <property type="entry name" value="Cadherins"/>
    <property type="match status" value="2"/>
</dbReference>
<evidence type="ECO:0000259" key="9">
    <source>
        <dbReference type="PROSITE" id="PS50268"/>
    </source>
</evidence>
<dbReference type="PRINTS" id="PR00205">
    <property type="entry name" value="CADHERIN"/>
</dbReference>
<evidence type="ECO:0000256" key="3">
    <source>
        <dbReference type="ARBA" id="ARBA00022737"/>
    </source>
</evidence>
<keyword evidence="5" id="KW-1133">Transmembrane helix</keyword>
<evidence type="ECO:0000256" key="7">
    <source>
        <dbReference type="ARBA" id="ARBA00023180"/>
    </source>
</evidence>
<dbReference type="InterPro" id="IPR002126">
    <property type="entry name" value="Cadherin-like_dom"/>
</dbReference>
<evidence type="ECO:0000256" key="6">
    <source>
        <dbReference type="ARBA" id="ARBA00023136"/>
    </source>
</evidence>
<dbReference type="FunFam" id="2.60.40.60:FF:000021">
    <property type="entry name" value="FAT atypical cadherin 1"/>
    <property type="match status" value="1"/>
</dbReference>
<dbReference type="PROSITE" id="PS50268">
    <property type="entry name" value="CADHERIN_2"/>
    <property type="match status" value="2"/>
</dbReference>
<keyword evidence="2" id="KW-0812">Transmembrane</keyword>
<evidence type="ECO:0000256" key="2">
    <source>
        <dbReference type="ARBA" id="ARBA00022692"/>
    </source>
</evidence>
<comment type="subcellular location">
    <subcellularLocation>
        <location evidence="1">Membrane</location>
        <topology evidence="1">Single-pass membrane protein</topology>
    </subcellularLocation>
</comment>
<keyword evidence="7" id="KW-0325">Glycoprotein</keyword>
<evidence type="ECO:0000313" key="11">
    <source>
        <dbReference type="Proteomes" id="UP001634394"/>
    </source>
</evidence>
<comment type="caution">
    <text evidence="10">The sequence shown here is derived from an EMBL/GenBank/DDBJ whole genome shotgun (WGS) entry which is preliminary data.</text>
</comment>
<dbReference type="GO" id="GO:0005509">
    <property type="term" value="F:calcium ion binding"/>
    <property type="evidence" value="ECO:0007669"/>
    <property type="project" value="UniProtKB-UniRule"/>
</dbReference>
<dbReference type="Proteomes" id="UP001634394">
    <property type="component" value="Unassembled WGS sequence"/>
</dbReference>